<feature type="signal peptide" evidence="1">
    <location>
        <begin position="1"/>
        <end position="23"/>
    </location>
</feature>
<feature type="chain" id="PRO_5016258887" description="DUF3108 domain-containing protein" evidence="1">
    <location>
        <begin position="24"/>
        <end position="237"/>
    </location>
</feature>
<dbReference type="OrthoDB" id="6007799at2"/>
<organism evidence="2 3">
    <name type="scientific">Leucothrix arctica</name>
    <dbReference type="NCBI Taxonomy" id="1481894"/>
    <lineage>
        <taxon>Bacteria</taxon>
        <taxon>Pseudomonadati</taxon>
        <taxon>Pseudomonadota</taxon>
        <taxon>Gammaproteobacteria</taxon>
        <taxon>Thiotrichales</taxon>
        <taxon>Thiotrichaceae</taxon>
        <taxon>Leucothrix</taxon>
    </lineage>
</organism>
<proteinExistence type="predicted"/>
<dbReference type="EMBL" id="QGKL01000029">
    <property type="protein sequence ID" value="PWQ96347.1"/>
    <property type="molecule type" value="Genomic_DNA"/>
</dbReference>
<keyword evidence="1" id="KW-0732">Signal</keyword>
<evidence type="ECO:0008006" key="4">
    <source>
        <dbReference type="Google" id="ProtNLM"/>
    </source>
</evidence>
<reference evidence="2 3" key="1">
    <citation type="submission" date="2018-05" db="EMBL/GenBank/DDBJ databases">
        <title>Leucothrix arctica sp. nov., isolated from Arctic seawater.</title>
        <authorList>
            <person name="Choi A."/>
            <person name="Baek K."/>
        </authorList>
    </citation>
    <scope>NUCLEOTIDE SEQUENCE [LARGE SCALE GENOMIC DNA]</scope>
    <source>
        <strain evidence="2 3">IMCC9719</strain>
    </source>
</reference>
<protein>
    <recommendedName>
        <fullName evidence="4">DUF3108 domain-containing protein</fullName>
    </recommendedName>
</protein>
<evidence type="ECO:0000256" key="1">
    <source>
        <dbReference type="SAM" id="SignalP"/>
    </source>
</evidence>
<dbReference type="Proteomes" id="UP000245506">
    <property type="component" value="Unassembled WGS sequence"/>
</dbReference>
<dbReference type="RefSeq" id="WP_109823318.1">
    <property type="nucleotide sequence ID" value="NZ_QGKL01000029.1"/>
</dbReference>
<evidence type="ECO:0000313" key="2">
    <source>
        <dbReference type="EMBL" id="PWQ96347.1"/>
    </source>
</evidence>
<dbReference type="AlphaFoldDB" id="A0A317CD80"/>
<sequence length="237" mass="26217">MLSRLLTMGAGLSLLVASSTAMALPNAMSSVFDVSRNGLSLGYLKSTLTFKGNKYQYHKSTRATGFAKLLTGAKITEKSEGLFSGDRVIPTSYLYDEVVRKDQRLDKASFAKGRAVGAYKGKSYNLAVPANVLDRGILEMVVANDLNRKLPTLNYTVLDRGELKDYSFVREGSEKLTTNAGTFDTVKISVKRGDGSRETTYWMAKQLDFLPVKMLHKEKGDEISSVLREYTSLEKKP</sequence>
<keyword evidence="3" id="KW-1185">Reference proteome</keyword>
<dbReference type="InterPro" id="IPR021457">
    <property type="entry name" value="DUF3108"/>
</dbReference>
<comment type="caution">
    <text evidence="2">The sequence shown here is derived from an EMBL/GenBank/DDBJ whole genome shotgun (WGS) entry which is preliminary data.</text>
</comment>
<name>A0A317CD80_9GAMM</name>
<evidence type="ECO:0000313" key="3">
    <source>
        <dbReference type="Proteomes" id="UP000245506"/>
    </source>
</evidence>
<accession>A0A317CD80</accession>
<gene>
    <name evidence="2" type="ORF">DKT75_10205</name>
</gene>
<dbReference type="Pfam" id="PF11306">
    <property type="entry name" value="DUF3108"/>
    <property type="match status" value="1"/>
</dbReference>